<evidence type="ECO:0000313" key="10">
    <source>
        <dbReference type="EMBL" id="KAF2297645.1"/>
    </source>
</evidence>
<evidence type="ECO:0000256" key="1">
    <source>
        <dbReference type="ARBA" id="ARBA00004613"/>
    </source>
</evidence>
<dbReference type="Gene3D" id="2.60.40.2310">
    <property type="match status" value="1"/>
</dbReference>
<dbReference type="InterPro" id="IPR010259">
    <property type="entry name" value="S8pro/Inhibitor_I9"/>
</dbReference>
<dbReference type="PROSITE" id="PS00138">
    <property type="entry name" value="SUBTILASE_SER"/>
    <property type="match status" value="1"/>
</dbReference>
<dbReference type="InterPro" id="IPR000209">
    <property type="entry name" value="Peptidase_S8/S53_dom"/>
</dbReference>
<proteinExistence type="inferred from homology"/>
<dbReference type="AlphaFoldDB" id="A0A6A6LB08"/>
<dbReference type="Pfam" id="PF05922">
    <property type="entry name" value="Inhibitor_I9"/>
    <property type="match status" value="1"/>
</dbReference>
<dbReference type="InterPro" id="IPR037045">
    <property type="entry name" value="S8pro/Inhibitor_I9_sf"/>
</dbReference>
<dbReference type="InterPro" id="IPR036852">
    <property type="entry name" value="Peptidase_S8/S53_dom_sf"/>
</dbReference>
<dbReference type="GO" id="GO:0005576">
    <property type="term" value="C:extracellular region"/>
    <property type="evidence" value="ECO:0007669"/>
    <property type="project" value="UniProtKB-SubCell"/>
</dbReference>
<comment type="subcellular location">
    <subcellularLocation>
        <location evidence="1">Secreted</location>
    </subcellularLocation>
</comment>
<reference evidence="10 11" key="1">
    <citation type="journal article" date="2020" name="Mol. Plant">
        <title>The Chromosome-Based Rubber Tree Genome Provides New Insights into Spurge Genome Evolution and Rubber Biosynthesis.</title>
        <authorList>
            <person name="Liu J."/>
            <person name="Shi C."/>
            <person name="Shi C.C."/>
            <person name="Li W."/>
            <person name="Zhang Q.J."/>
            <person name="Zhang Y."/>
            <person name="Li K."/>
            <person name="Lu H.F."/>
            <person name="Shi C."/>
            <person name="Zhu S.T."/>
            <person name="Xiao Z.Y."/>
            <person name="Nan H."/>
            <person name="Yue Y."/>
            <person name="Zhu X.G."/>
            <person name="Wu Y."/>
            <person name="Hong X.N."/>
            <person name="Fan G.Y."/>
            <person name="Tong Y."/>
            <person name="Zhang D."/>
            <person name="Mao C.L."/>
            <person name="Liu Y.L."/>
            <person name="Hao S.J."/>
            <person name="Liu W.Q."/>
            <person name="Lv M.Q."/>
            <person name="Zhang H.B."/>
            <person name="Liu Y."/>
            <person name="Hu-Tang G.R."/>
            <person name="Wang J.P."/>
            <person name="Wang J.H."/>
            <person name="Sun Y.H."/>
            <person name="Ni S.B."/>
            <person name="Chen W.B."/>
            <person name="Zhang X.C."/>
            <person name="Jiao Y.N."/>
            <person name="Eichler E.E."/>
            <person name="Li G.H."/>
            <person name="Liu X."/>
            <person name="Gao L.Z."/>
        </authorList>
    </citation>
    <scope>NUCLEOTIDE SEQUENCE [LARGE SCALE GENOMIC DNA]</scope>
    <source>
        <strain evidence="11">cv. GT1</strain>
        <tissue evidence="10">Leaf</tissue>
    </source>
</reference>
<dbReference type="Gene3D" id="3.30.70.80">
    <property type="entry name" value="Peptidase S8 propeptide/proteinase inhibitor I9"/>
    <property type="match status" value="1"/>
</dbReference>
<keyword evidence="3" id="KW-0645">Protease</keyword>
<dbReference type="EMBL" id="JAAGAX010000011">
    <property type="protein sequence ID" value="KAF2297645.1"/>
    <property type="molecule type" value="Genomic_DNA"/>
</dbReference>
<dbReference type="InterPro" id="IPR045051">
    <property type="entry name" value="SBT"/>
</dbReference>
<evidence type="ECO:0008006" key="12">
    <source>
        <dbReference type="Google" id="ProtNLM"/>
    </source>
</evidence>
<dbReference type="GO" id="GO:0004252">
    <property type="term" value="F:serine-type endopeptidase activity"/>
    <property type="evidence" value="ECO:0007669"/>
    <property type="project" value="InterPro"/>
</dbReference>
<dbReference type="Pfam" id="PF00082">
    <property type="entry name" value="Peptidase_S8"/>
    <property type="match status" value="1"/>
</dbReference>
<evidence type="ECO:0000259" key="8">
    <source>
        <dbReference type="Pfam" id="PF05922"/>
    </source>
</evidence>
<name>A0A6A6LB08_HEVBR</name>
<dbReference type="SUPFAM" id="SSF52743">
    <property type="entry name" value="Subtilisin-like"/>
    <property type="match status" value="1"/>
</dbReference>
<keyword evidence="11" id="KW-1185">Reference proteome</keyword>
<accession>A0A6A6LB08</accession>
<organism evidence="10 11">
    <name type="scientific">Hevea brasiliensis</name>
    <name type="common">Para rubber tree</name>
    <name type="synonym">Siphonia brasiliensis</name>
    <dbReference type="NCBI Taxonomy" id="3981"/>
    <lineage>
        <taxon>Eukaryota</taxon>
        <taxon>Viridiplantae</taxon>
        <taxon>Streptophyta</taxon>
        <taxon>Embryophyta</taxon>
        <taxon>Tracheophyta</taxon>
        <taxon>Spermatophyta</taxon>
        <taxon>Magnoliopsida</taxon>
        <taxon>eudicotyledons</taxon>
        <taxon>Gunneridae</taxon>
        <taxon>Pentapetalae</taxon>
        <taxon>rosids</taxon>
        <taxon>fabids</taxon>
        <taxon>Malpighiales</taxon>
        <taxon>Euphorbiaceae</taxon>
        <taxon>Crotonoideae</taxon>
        <taxon>Micrandreae</taxon>
        <taxon>Hevea</taxon>
    </lineage>
</organism>
<dbReference type="Proteomes" id="UP000467840">
    <property type="component" value="Chromosome 1"/>
</dbReference>
<evidence type="ECO:0000256" key="5">
    <source>
        <dbReference type="ARBA" id="ARBA00022801"/>
    </source>
</evidence>
<feature type="domain" description="Peptidase S8/S53" evidence="7">
    <location>
        <begin position="125"/>
        <end position="275"/>
    </location>
</feature>
<keyword evidence="5" id="KW-0378">Hydrolase</keyword>
<evidence type="ECO:0000259" key="9">
    <source>
        <dbReference type="Pfam" id="PF17766"/>
    </source>
</evidence>
<evidence type="ECO:0000256" key="3">
    <source>
        <dbReference type="ARBA" id="ARBA00022670"/>
    </source>
</evidence>
<keyword evidence="4" id="KW-0732">Signal</keyword>
<dbReference type="PANTHER" id="PTHR10795">
    <property type="entry name" value="PROPROTEIN CONVERTASE SUBTILISIN/KEXIN"/>
    <property type="match status" value="1"/>
</dbReference>
<protein>
    <recommendedName>
        <fullName evidence="12">Subtilisin-like protease fibronectin type-III domain-containing protein</fullName>
    </recommendedName>
</protein>
<evidence type="ECO:0000256" key="2">
    <source>
        <dbReference type="ARBA" id="ARBA00011073"/>
    </source>
</evidence>
<evidence type="ECO:0000259" key="7">
    <source>
        <dbReference type="Pfam" id="PF00082"/>
    </source>
</evidence>
<gene>
    <name evidence="10" type="ORF">GH714_001869</name>
</gene>
<comment type="similarity">
    <text evidence="2">Belongs to the peptidase S8 family.</text>
</comment>
<dbReference type="GO" id="GO:0006508">
    <property type="term" value="P:proteolysis"/>
    <property type="evidence" value="ECO:0007669"/>
    <property type="project" value="UniProtKB-KW"/>
</dbReference>
<evidence type="ECO:0000256" key="6">
    <source>
        <dbReference type="ARBA" id="ARBA00022825"/>
    </source>
</evidence>
<dbReference type="InterPro" id="IPR041469">
    <property type="entry name" value="Subtilisin-like_FN3"/>
</dbReference>
<feature type="domain" description="Inhibitor I9" evidence="8">
    <location>
        <begin position="11"/>
        <end position="57"/>
    </location>
</feature>
<keyword evidence="6" id="KW-0720">Serine protease</keyword>
<comment type="caution">
    <text evidence="10">The sequence shown here is derived from an EMBL/GenBank/DDBJ whole genome shotgun (WGS) entry which is preliminary data.</text>
</comment>
<feature type="domain" description="Subtilisin-like protease fibronectin type-III" evidence="9">
    <location>
        <begin position="351"/>
        <end position="449"/>
    </location>
</feature>
<dbReference type="InterPro" id="IPR023828">
    <property type="entry name" value="Peptidase_S8_Ser-AS"/>
</dbReference>
<evidence type="ECO:0000256" key="4">
    <source>
        <dbReference type="ARBA" id="ARBA00022729"/>
    </source>
</evidence>
<dbReference type="Gene3D" id="3.40.50.200">
    <property type="entry name" value="Peptidase S8/S53 domain"/>
    <property type="match status" value="1"/>
</dbReference>
<dbReference type="Pfam" id="PF17766">
    <property type="entry name" value="fn3_6"/>
    <property type="match status" value="1"/>
</dbReference>
<evidence type="ECO:0000313" key="11">
    <source>
        <dbReference type="Proteomes" id="UP000467840"/>
    </source>
</evidence>
<sequence>MGERPQGGFSAASTHHSMLENVLGSTSSAKESLVYSYGRSFNGFAAKLSDDEVRRVSGIWPESESFNDKGMSAPPAKWNGTCQARSLEPGNTTARTGTTLLTSSRLETLMDMEPILLQLQLIGRCVDIISVSLGSEWPSPYFDDTIAIRSYHAMRYGILTSNSGPDPYSVCNFAPWTLTVAASTIDRKFLTQVVQGNGQVFTPDLTAPGADTLAAWCPLAPPSIYLEDSRRVKFSIISGTSMSCPHATGAAAYVKAAHPDWSTAAIKSGLMTTCDEMFSPVFRKHPDLEFAYESGHINPLEATDPGLVYDASEEDYINFLCKQGYNTTFLRLITGDNSSVCNSTEPERARDLNYPTFALAVEDGQPIKGAFTRTVTNVSSPNSTYTVSMYIPNSVMVIVEPSILSFSAIGEKKTFTMTVYGPKIAQLPIMSGAIMWKDGIHVVRSPVVVYNILPGSAYSSFSMPQKTLKFQGPSMHHKSGILGQINPWS</sequence>